<dbReference type="Proteomes" id="UP001283361">
    <property type="component" value="Unassembled WGS sequence"/>
</dbReference>
<protein>
    <submittedName>
        <fullName evidence="2">Uncharacterized protein</fullName>
    </submittedName>
</protein>
<proteinExistence type="predicted"/>
<evidence type="ECO:0000256" key="1">
    <source>
        <dbReference type="SAM" id="MobiDB-lite"/>
    </source>
</evidence>
<dbReference type="EMBL" id="JAWDGP010002895">
    <property type="protein sequence ID" value="KAK3778695.1"/>
    <property type="molecule type" value="Genomic_DNA"/>
</dbReference>
<feature type="compositionally biased region" description="Basic and acidic residues" evidence="1">
    <location>
        <begin position="1"/>
        <end position="17"/>
    </location>
</feature>
<feature type="region of interest" description="Disordered" evidence="1">
    <location>
        <begin position="1"/>
        <end position="22"/>
    </location>
</feature>
<organism evidence="2 3">
    <name type="scientific">Elysia crispata</name>
    <name type="common">lettuce slug</name>
    <dbReference type="NCBI Taxonomy" id="231223"/>
    <lineage>
        <taxon>Eukaryota</taxon>
        <taxon>Metazoa</taxon>
        <taxon>Spiralia</taxon>
        <taxon>Lophotrochozoa</taxon>
        <taxon>Mollusca</taxon>
        <taxon>Gastropoda</taxon>
        <taxon>Heterobranchia</taxon>
        <taxon>Euthyneura</taxon>
        <taxon>Panpulmonata</taxon>
        <taxon>Sacoglossa</taxon>
        <taxon>Placobranchoidea</taxon>
        <taxon>Plakobranchidae</taxon>
        <taxon>Elysia</taxon>
    </lineage>
</organism>
<keyword evidence="3" id="KW-1185">Reference proteome</keyword>
<evidence type="ECO:0000313" key="3">
    <source>
        <dbReference type="Proteomes" id="UP001283361"/>
    </source>
</evidence>
<gene>
    <name evidence="2" type="ORF">RRG08_012968</name>
</gene>
<accession>A0AAE1DQM7</accession>
<dbReference type="AlphaFoldDB" id="A0AAE1DQM7"/>
<comment type="caution">
    <text evidence="2">The sequence shown here is derived from an EMBL/GenBank/DDBJ whole genome shotgun (WGS) entry which is preliminary data.</text>
</comment>
<reference evidence="2" key="1">
    <citation type="journal article" date="2023" name="G3 (Bethesda)">
        <title>A reference genome for the long-term kleptoplast-retaining sea slug Elysia crispata morphotype clarki.</title>
        <authorList>
            <person name="Eastman K.E."/>
            <person name="Pendleton A.L."/>
            <person name="Shaikh M.A."/>
            <person name="Suttiyut T."/>
            <person name="Ogas R."/>
            <person name="Tomko P."/>
            <person name="Gavelis G."/>
            <person name="Widhalm J.R."/>
            <person name="Wisecaver J.H."/>
        </authorList>
    </citation>
    <scope>NUCLEOTIDE SEQUENCE</scope>
    <source>
        <strain evidence="2">ECLA1</strain>
    </source>
</reference>
<evidence type="ECO:0000313" key="2">
    <source>
        <dbReference type="EMBL" id="KAK3778695.1"/>
    </source>
</evidence>
<feature type="region of interest" description="Disordered" evidence="1">
    <location>
        <begin position="36"/>
        <end position="66"/>
    </location>
</feature>
<sequence length="158" mass="17703">MPGDKRQCHNEEPKLTDLPRSSAKWHLNHAIRRPETIAPRYGSSHNGLVSPEQKRKVNKDRKHDLNCVGGSNNRQLNKCEQHLTLDLALFISSVYSPYSPLFDRCLQRACNTTRPKGVDACALLTCASNYAEGHDPCDLCDARVRDCVSGMMSCPKHS</sequence>
<name>A0AAE1DQM7_9GAST</name>